<accession>A0A2K9YYS2</accession>
<evidence type="ECO:0000313" key="1">
    <source>
        <dbReference type="EMBL" id="AUW41134.1"/>
    </source>
</evidence>
<dbReference type="EMBL" id="CP025012">
    <property type="protein sequence ID" value="AUW41134.1"/>
    <property type="molecule type" value="Genomic_DNA"/>
</dbReference>
<name>A0A2K9YYS2_RHILE</name>
<dbReference type="Proteomes" id="UP000238523">
    <property type="component" value="Chromosome"/>
</dbReference>
<proteinExistence type="predicted"/>
<dbReference type="RefSeq" id="WP_105005195.1">
    <property type="nucleotide sequence ID" value="NZ_CP025012.1"/>
</dbReference>
<reference evidence="1 2" key="1">
    <citation type="submission" date="2017-11" db="EMBL/GenBank/DDBJ databases">
        <title>Complete genome of Rhizobium leguminosarum Norway, an ineffective micro-symbiont.</title>
        <authorList>
            <person name="Hoffrichter A."/>
            <person name="Liang J."/>
            <person name="Brachmann A."/>
            <person name="Marin M."/>
        </authorList>
    </citation>
    <scope>NUCLEOTIDE SEQUENCE [LARGE SCALE GENOMIC DNA]</scope>
    <source>
        <strain evidence="1 2">Norway</strain>
    </source>
</reference>
<sequence>MDIADIRNRAQGVKPGEVTTREIEYAREILSAAKGNISAALYVVGLCGEPTDARLVEPYLFGEERDVYGELALKILCRYMGLIDAYKDLLRALIMSDEDIGWQNSRMTAIHLADVYLEKLHDNAIGCKLLEIMMTENDQDRLSARFSLIEILGLRQILADPFAIEFDEFTEDLQIIIAAAQARFHCSAEAPIIH</sequence>
<organism evidence="1 2">
    <name type="scientific">Rhizobium leguminosarum</name>
    <dbReference type="NCBI Taxonomy" id="384"/>
    <lineage>
        <taxon>Bacteria</taxon>
        <taxon>Pseudomonadati</taxon>
        <taxon>Pseudomonadota</taxon>
        <taxon>Alphaproteobacteria</taxon>
        <taxon>Hyphomicrobiales</taxon>
        <taxon>Rhizobiaceae</taxon>
        <taxon>Rhizobium/Agrobacterium group</taxon>
        <taxon>Rhizobium</taxon>
    </lineage>
</organism>
<gene>
    <name evidence="1" type="ORF">CUJ84_Chr000727</name>
</gene>
<evidence type="ECO:0000313" key="2">
    <source>
        <dbReference type="Proteomes" id="UP000238523"/>
    </source>
</evidence>
<dbReference type="AlphaFoldDB" id="A0A2K9YYS2"/>
<protein>
    <submittedName>
        <fullName evidence="1">Uncharacterized protein</fullName>
    </submittedName>
</protein>